<feature type="coiled-coil region" evidence="9">
    <location>
        <begin position="138"/>
        <end position="168"/>
    </location>
</feature>
<dbReference type="EMBL" id="HACG01030433">
    <property type="protein sequence ID" value="CEK77298.1"/>
    <property type="molecule type" value="Transcribed_RNA"/>
</dbReference>
<reference evidence="12" key="1">
    <citation type="submission" date="2014-12" db="EMBL/GenBank/DDBJ databases">
        <title>Insight into the proteome of Arion vulgaris.</title>
        <authorList>
            <person name="Aradska J."/>
            <person name="Bulat T."/>
            <person name="Smidak R."/>
            <person name="Sarate P."/>
            <person name="Gangsoo J."/>
            <person name="Sialana F."/>
            <person name="Bilban M."/>
            <person name="Lubec G."/>
        </authorList>
    </citation>
    <scope>NUCLEOTIDE SEQUENCE</scope>
    <source>
        <tissue evidence="12">Skin</tissue>
    </source>
</reference>
<name>A0A0B7A947_9EUPU</name>
<dbReference type="GO" id="GO:0004674">
    <property type="term" value="F:protein serine/threonine kinase activity"/>
    <property type="evidence" value="ECO:0007669"/>
    <property type="project" value="UniProtKB-KW"/>
</dbReference>
<evidence type="ECO:0000256" key="8">
    <source>
        <dbReference type="ARBA" id="ARBA00048679"/>
    </source>
</evidence>
<evidence type="ECO:0000256" key="1">
    <source>
        <dbReference type="ARBA" id="ARBA00012513"/>
    </source>
</evidence>
<dbReference type="PANTHER" id="PTHR47167:SF4">
    <property type="entry name" value="SERINE_THREONINE-PROTEIN KINASE TAO"/>
    <property type="match status" value="1"/>
</dbReference>
<dbReference type="EMBL" id="HACG01030438">
    <property type="protein sequence ID" value="CEK77303.1"/>
    <property type="molecule type" value="Transcribed_RNA"/>
</dbReference>
<dbReference type="GO" id="GO:0005524">
    <property type="term" value="F:ATP binding"/>
    <property type="evidence" value="ECO:0007669"/>
    <property type="project" value="UniProtKB-KW"/>
</dbReference>
<keyword evidence="2" id="KW-0723">Serine/threonine-protein kinase</keyword>
<feature type="region of interest" description="Disordered" evidence="10">
    <location>
        <begin position="201"/>
        <end position="221"/>
    </location>
</feature>
<evidence type="ECO:0000313" key="11">
    <source>
        <dbReference type="EMBL" id="CEK77298.1"/>
    </source>
</evidence>
<dbReference type="EC" id="2.7.11.1" evidence="1"/>
<evidence type="ECO:0000313" key="12">
    <source>
        <dbReference type="EMBL" id="CEK77303.1"/>
    </source>
</evidence>
<dbReference type="AlphaFoldDB" id="A0A0B7A947"/>
<gene>
    <name evidence="12" type="primary">ORF103935</name>
    <name evidence="11" type="synonym">ORF103916</name>
    <name evidence="13" type="synonym">ORF103942</name>
</gene>
<evidence type="ECO:0000256" key="10">
    <source>
        <dbReference type="SAM" id="MobiDB-lite"/>
    </source>
</evidence>
<evidence type="ECO:0000256" key="3">
    <source>
        <dbReference type="ARBA" id="ARBA00022679"/>
    </source>
</evidence>
<protein>
    <recommendedName>
        <fullName evidence="1">non-specific serine/threonine protein kinase</fullName>
        <ecNumber evidence="1">2.7.11.1</ecNumber>
    </recommendedName>
</protein>
<evidence type="ECO:0000313" key="13">
    <source>
        <dbReference type="EMBL" id="CEK77304.1"/>
    </source>
</evidence>
<evidence type="ECO:0000256" key="9">
    <source>
        <dbReference type="SAM" id="Coils"/>
    </source>
</evidence>
<dbReference type="GO" id="GO:0005737">
    <property type="term" value="C:cytoplasm"/>
    <property type="evidence" value="ECO:0007669"/>
    <property type="project" value="TreeGrafter"/>
</dbReference>
<feature type="region of interest" description="Disordered" evidence="10">
    <location>
        <begin position="259"/>
        <end position="278"/>
    </location>
</feature>
<proteinExistence type="predicted"/>
<dbReference type="PANTHER" id="PTHR47167">
    <property type="entry name" value="SERINE/THREONINE-PROTEIN KINASE TAO1-LIKE PROTEIN"/>
    <property type="match status" value="1"/>
</dbReference>
<keyword evidence="4" id="KW-0547">Nucleotide-binding</keyword>
<keyword evidence="6" id="KW-0067">ATP-binding</keyword>
<keyword evidence="3" id="KW-0808">Transferase</keyword>
<evidence type="ECO:0000256" key="6">
    <source>
        <dbReference type="ARBA" id="ARBA00022840"/>
    </source>
</evidence>
<evidence type="ECO:0000256" key="5">
    <source>
        <dbReference type="ARBA" id="ARBA00022777"/>
    </source>
</evidence>
<sequence>MLVRHHESTQDLEYKHLAALQKMKDEQLKKQHETERDNQTDYNLCAEADLRKKHALEVKHQPRSLKAKEIQIRKQFNEAVKTQQRQYKALKDHILQNTPKNEQKTVVKKLKEEQLRKLAALGDQYEASIAEMLQQQNVRLDETQMADANELRNRLQQELELLIAYQSKIKMHTEAQHQRERKVLEERVSLRRALLEQKMEEERVTFDKEEQDKRSQLQERQSKELKTFDIETTAMGLKAVEVVQASLEQVDDDISIRGSMLSLSGSSSSNSFTSHTPL</sequence>
<keyword evidence="5" id="KW-0418">Kinase</keyword>
<comment type="catalytic activity">
    <reaction evidence="7">
        <text>L-threonyl-[protein] + ATP = O-phospho-L-threonyl-[protein] + ADP + H(+)</text>
        <dbReference type="Rhea" id="RHEA:46608"/>
        <dbReference type="Rhea" id="RHEA-COMP:11060"/>
        <dbReference type="Rhea" id="RHEA-COMP:11605"/>
        <dbReference type="ChEBI" id="CHEBI:15378"/>
        <dbReference type="ChEBI" id="CHEBI:30013"/>
        <dbReference type="ChEBI" id="CHEBI:30616"/>
        <dbReference type="ChEBI" id="CHEBI:61977"/>
        <dbReference type="ChEBI" id="CHEBI:456216"/>
        <dbReference type="EC" id="2.7.11.1"/>
    </reaction>
</comment>
<dbReference type="EMBL" id="HACG01030439">
    <property type="protein sequence ID" value="CEK77304.1"/>
    <property type="molecule type" value="Transcribed_RNA"/>
</dbReference>
<dbReference type="InterPro" id="IPR051234">
    <property type="entry name" value="TAO_STE20_kinase"/>
</dbReference>
<accession>A0A0B7A947</accession>
<evidence type="ECO:0000256" key="7">
    <source>
        <dbReference type="ARBA" id="ARBA00047899"/>
    </source>
</evidence>
<evidence type="ECO:0000256" key="4">
    <source>
        <dbReference type="ARBA" id="ARBA00022741"/>
    </source>
</evidence>
<organism evidence="12">
    <name type="scientific">Arion vulgaris</name>
    <dbReference type="NCBI Taxonomy" id="1028688"/>
    <lineage>
        <taxon>Eukaryota</taxon>
        <taxon>Metazoa</taxon>
        <taxon>Spiralia</taxon>
        <taxon>Lophotrochozoa</taxon>
        <taxon>Mollusca</taxon>
        <taxon>Gastropoda</taxon>
        <taxon>Heterobranchia</taxon>
        <taxon>Euthyneura</taxon>
        <taxon>Panpulmonata</taxon>
        <taxon>Eupulmonata</taxon>
        <taxon>Stylommatophora</taxon>
        <taxon>Helicina</taxon>
        <taxon>Arionoidea</taxon>
        <taxon>Arionidae</taxon>
        <taxon>Arion</taxon>
    </lineage>
</organism>
<comment type="catalytic activity">
    <reaction evidence="8">
        <text>L-seryl-[protein] + ATP = O-phospho-L-seryl-[protein] + ADP + H(+)</text>
        <dbReference type="Rhea" id="RHEA:17989"/>
        <dbReference type="Rhea" id="RHEA-COMP:9863"/>
        <dbReference type="Rhea" id="RHEA-COMP:11604"/>
        <dbReference type="ChEBI" id="CHEBI:15378"/>
        <dbReference type="ChEBI" id="CHEBI:29999"/>
        <dbReference type="ChEBI" id="CHEBI:30616"/>
        <dbReference type="ChEBI" id="CHEBI:83421"/>
        <dbReference type="ChEBI" id="CHEBI:456216"/>
        <dbReference type="EC" id="2.7.11.1"/>
    </reaction>
</comment>
<evidence type="ECO:0000256" key="2">
    <source>
        <dbReference type="ARBA" id="ARBA00022527"/>
    </source>
</evidence>
<keyword evidence="9" id="KW-0175">Coiled coil</keyword>